<dbReference type="EMBL" id="CP046415">
    <property type="protein sequence ID" value="QGT79447.1"/>
    <property type="molecule type" value="Genomic_DNA"/>
</dbReference>
<dbReference type="PANTHER" id="PTHR11067">
    <property type="entry name" value="INOSINE TRIPHOSPHATE PYROPHOSPHATASE/HAM1 PROTEIN"/>
    <property type="match status" value="1"/>
</dbReference>
<evidence type="ECO:0000256" key="9">
    <source>
        <dbReference type="ARBA" id="ARBA00052017"/>
    </source>
</evidence>
<evidence type="ECO:0000313" key="13">
    <source>
        <dbReference type="Proteomes" id="UP000427716"/>
    </source>
</evidence>
<dbReference type="Proteomes" id="UP000427716">
    <property type="component" value="Chromosome"/>
</dbReference>
<dbReference type="GO" id="GO:0036220">
    <property type="term" value="F:ITP diphosphatase activity"/>
    <property type="evidence" value="ECO:0007669"/>
    <property type="project" value="UniProtKB-UniRule"/>
</dbReference>
<comment type="catalytic activity">
    <reaction evidence="8 10">
        <text>dITP + H2O = dIMP + diphosphate + H(+)</text>
        <dbReference type="Rhea" id="RHEA:28342"/>
        <dbReference type="ChEBI" id="CHEBI:15377"/>
        <dbReference type="ChEBI" id="CHEBI:15378"/>
        <dbReference type="ChEBI" id="CHEBI:33019"/>
        <dbReference type="ChEBI" id="CHEBI:61194"/>
        <dbReference type="ChEBI" id="CHEBI:61382"/>
        <dbReference type="EC" id="3.6.1.66"/>
    </reaction>
</comment>
<dbReference type="GO" id="GO:0009117">
    <property type="term" value="P:nucleotide metabolic process"/>
    <property type="evidence" value="ECO:0007669"/>
    <property type="project" value="UniProtKB-KW"/>
</dbReference>
<feature type="binding site" evidence="10">
    <location>
        <begin position="8"/>
        <end position="13"/>
    </location>
    <ligand>
        <name>substrate</name>
    </ligand>
</feature>
<comment type="catalytic activity">
    <reaction evidence="9 10">
        <text>XTP + H2O = XMP + diphosphate + H(+)</text>
        <dbReference type="Rhea" id="RHEA:28610"/>
        <dbReference type="ChEBI" id="CHEBI:15377"/>
        <dbReference type="ChEBI" id="CHEBI:15378"/>
        <dbReference type="ChEBI" id="CHEBI:33019"/>
        <dbReference type="ChEBI" id="CHEBI:57464"/>
        <dbReference type="ChEBI" id="CHEBI:61314"/>
        <dbReference type="EC" id="3.6.1.66"/>
    </reaction>
</comment>
<dbReference type="FunFam" id="3.90.950.10:FF:000001">
    <property type="entry name" value="dITP/XTP pyrophosphatase"/>
    <property type="match status" value="1"/>
</dbReference>
<dbReference type="CDD" id="cd00515">
    <property type="entry name" value="HAM1"/>
    <property type="match status" value="1"/>
</dbReference>
<dbReference type="GO" id="GO:0046872">
    <property type="term" value="F:metal ion binding"/>
    <property type="evidence" value="ECO:0007669"/>
    <property type="project" value="UniProtKB-KW"/>
</dbReference>
<dbReference type="GO" id="GO:0036222">
    <property type="term" value="F:XTP diphosphatase activity"/>
    <property type="evidence" value="ECO:0007669"/>
    <property type="project" value="UniProtKB-UniRule"/>
</dbReference>
<dbReference type="Pfam" id="PF01725">
    <property type="entry name" value="Ham1p_like"/>
    <property type="match status" value="1"/>
</dbReference>
<dbReference type="EC" id="3.6.1.66" evidence="10"/>
<dbReference type="RefSeq" id="WP_156575227.1">
    <property type="nucleotide sequence ID" value="NZ_CP046415.1"/>
</dbReference>
<accession>A0A6I6D5E1</accession>
<feature type="binding site" evidence="10">
    <location>
        <begin position="162"/>
        <end position="165"/>
    </location>
    <ligand>
        <name>substrate</name>
    </ligand>
</feature>
<keyword evidence="4 10" id="KW-0547">Nucleotide-binding</keyword>
<dbReference type="PANTHER" id="PTHR11067:SF9">
    <property type="entry name" value="INOSINE TRIPHOSPHATE PYROPHOSPHATASE"/>
    <property type="match status" value="1"/>
</dbReference>
<dbReference type="NCBIfam" id="TIGR00042">
    <property type="entry name" value="RdgB/HAM1 family non-canonical purine NTP pyrophosphatase"/>
    <property type="match status" value="1"/>
</dbReference>
<evidence type="ECO:0000256" key="3">
    <source>
        <dbReference type="ARBA" id="ARBA00022723"/>
    </source>
</evidence>
<comment type="cofactor">
    <cofactor evidence="10">
        <name>Mg(2+)</name>
        <dbReference type="ChEBI" id="CHEBI:18420"/>
    </cofactor>
    <text evidence="10">Binds 1 Mg(2+) ion per subunit.</text>
</comment>
<evidence type="ECO:0000256" key="2">
    <source>
        <dbReference type="ARBA" id="ARBA00011738"/>
    </source>
</evidence>
<protein>
    <recommendedName>
        <fullName evidence="10">dITP/XTP pyrophosphatase</fullName>
        <ecNumber evidence="10">3.6.1.66</ecNumber>
    </recommendedName>
    <alternativeName>
        <fullName evidence="10">Non-canonical purine NTP pyrophosphatase</fullName>
    </alternativeName>
    <alternativeName>
        <fullName evidence="10">Non-standard purine NTP pyrophosphatase</fullName>
    </alternativeName>
    <alternativeName>
        <fullName evidence="10">Nucleoside-triphosphate diphosphatase</fullName>
    </alternativeName>
    <alternativeName>
        <fullName evidence="10">Nucleoside-triphosphate pyrophosphatase</fullName>
        <shortName evidence="10">NTPase</shortName>
    </alternativeName>
</protein>
<keyword evidence="5 10" id="KW-0378">Hydrolase</keyword>
<comment type="similarity">
    <text evidence="1 10 11">Belongs to the HAM1 NTPase family.</text>
</comment>
<keyword evidence="3 10" id="KW-0479">Metal-binding</keyword>
<evidence type="ECO:0000256" key="10">
    <source>
        <dbReference type="HAMAP-Rule" id="MF_01405"/>
    </source>
</evidence>
<feature type="binding site" evidence="10">
    <location>
        <position position="78"/>
    </location>
    <ligand>
        <name>substrate</name>
    </ligand>
</feature>
<keyword evidence="7 10" id="KW-0546">Nucleotide metabolism</keyword>
<organism evidence="12 13">
    <name type="scientific">Guyparkeria halophila</name>
    <dbReference type="NCBI Taxonomy" id="47960"/>
    <lineage>
        <taxon>Bacteria</taxon>
        <taxon>Pseudomonadati</taxon>
        <taxon>Pseudomonadota</taxon>
        <taxon>Gammaproteobacteria</taxon>
        <taxon>Chromatiales</taxon>
        <taxon>Thioalkalibacteraceae</taxon>
        <taxon>Guyparkeria</taxon>
    </lineage>
</organism>
<dbReference type="SUPFAM" id="SSF52972">
    <property type="entry name" value="ITPase-like"/>
    <property type="match status" value="1"/>
</dbReference>
<evidence type="ECO:0000256" key="4">
    <source>
        <dbReference type="ARBA" id="ARBA00022741"/>
    </source>
</evidence>
<evidence type="ECO:0000256" key="1">
    <source>
        <dbReference type="ARBA" id="ARBA00008023"/>
    </source>
</evidence>
<evidence type="ECO:0000313" key="12">
    <source>
        <dbReference type="EMBL" id="QGT79447.1"/>
    </source>
</evidence>
<evidence type="ECO:0000256" key="6">
    <source>
        <dbReference type="ARBA" id="ARBA00022842"/>
    </source>
</evidence>
<dbReference type="GO" id="GO:0005829">
    <property type="term" value="C:cytosol"/>
    <property type="evidence" value="ECO:0007669"/>
    <property type="project" value="TreeGrafter"/>
</dbReference>
<evidence type="ECO:0000256" key="7">
    <source>
        <dbReference type="ARBA" id="ARBA00023080"/>
    </source>
</evidence>
<gene>
    <name evidence="12" type="primary">rdgB</name>
    <name evidence="12" type="ORF">GM160_11495</name>
</gene>
<evidence type="ECO:0000256" key="8">
    <source>
        <dbReference type="ARBA" id="ARBA00051875"/>
    </source>
</evidence>
<evidence type="ECO:0000256" key="5">
    <source>
        <dbReference type="ARBA" id="ARBA00022801"/>
    </source>
</evidence>
<dbReference type="GO" id="GO:0035870">
    <property type="term" value="F:dITP diphosphatase activity"/>
    <property type="evidence" value="ECO:0007669"/>
    <property type="project" value="UniProtKB-UniRule"/>
</dbReference>
<dbReference type="Gene3D" id="3.90.950.10">
    <property type="match status" value="1"/>
</dbReference>
<dbReference type="HAMAP" id="MF_01405">
    <property type="entry name" value="Non_canon_purine_NTPase"/>
    <property type="match status" value="1"/>
</dbReference>
<keyword evidence="6 10" id="KW-0460">Magnesium</keyword>
<dbReference type="InterPro" id="IPR002637">
    <property type="entry name" value="RdgB/HAM1"/>
</dbReference>
<comment type="catalytic activity">
    <reaction evidence="10">
        <text>ITP + H2O = IMP + diphosphate + H(+)</text>
        <dbReference type="Rhea" id="RHEA:29399"/>
        <dbReference type="ChEBI" id="CHEBI:15377"/>
        <dbReference type="ChEBI" id="CHEBI:15378"/>
        <dbReference type="ChEBI" id="CHEBI:33019"/>
        <dbReference type="ChEBI" id="CHEBI:58053"/>
        <dbReference type="ChEBI" id="CHEBI:61402"/>
        <dbReference type="EC" id="3.6.1.66"/>
    </reaction>
</comment>
<dbReference type="InterPro" id="IPR029001">
    <property type="entry name" value="ITPase-like_fam"/>
</dbReference>
<comment type="caution">
    <text evidence="10">Lacks conserved residue(s) required for the propagation of feature annotation.</text>
</comment>
<comment type="function">
    <text evidence="10">Pyrophosphatase that catalyzes the hydrolysis of nucleoside triphosphates to their monophosphate derivatives, with a high preference for the non-canonical purine nucleotides XTP (xanthosine triphosphate), dITP (deoxyinosine triphosphate) and ITP. Seems to function as a house-cleaning enzyme that removes non-canonical purine nucleotides from the nucleotide pool, thus preventing their incorporation into DNA/RNA and avoiding chromosomal lesions.</text>
</comment>
<feature type="binding site" evidence="10">
    <location>
        <begin position="190"/>
        <end position="191"/>
    </location>
    <ligand>
        <name>substrate</name>
    </ligand>
</feature>
<comment type="subunit">
    <text evidence="2 10">Homodimer.</text>
</comment>
<sequence length="210" mass="22850">MTDIVIATNNNGKMAEFEEMRRVLAESHPTLTRLRFVSQRGWNVSSPTEDADSFRGNALIKARHTAAITGHPAIGDDSGLVVDALDGRPGIFSSRFAGEDASDAENNAKLVDELARRPDAPRSARFVCALAFVQNAGDEAPIVVEGTWEGEVLDAPRGTRGFGYDPLFFSPEHGMSVGEMDPDEKHRVSHRARALKQLIEQLASIDIHSA</sequence>
<dbReference type="InterPro" id="IPR020922">
    <property type="entry name" value="dITP/XTP_pyrophosphatase"/>
</dbReference>
<dbReference type="GO" id="GO:0017111">
    <property type="term" value="F:ribonucleoside triphosphate phosphatase activity"/>
    <property type="evidence" value="ECO:0007669"/>
    <property type="project" value="InterPro"/>
</dbReference>
<dbReference type="AlphaFoldDB" id="A0A6I6D5E1"/>
<reference evidence="12 13" key="1">
    <citation type="submission" date="2019-11" db="EMBL/GenBank/DDBJ databases">
        <authorList>
            <person name="Zhang J."/>
            <person name="Sun C."/>
        </authorList>
    </citation>
    <scope>NUCLEOTIDE SEQUENCE [LARGE SCALE GENOMIC DNA]</scope>
    <source>
        <strain evidence="13">sp2</strain>
    </source>
</reference>
<feature type="active site" description="Proton acceptor" evidence="10">
    <location>
        <position position="77"/>
    </location>
</feature>
<evidence type="ECO:0000256" key="11">
    <source>
        <dbReference type="RuleBase" id="RU003781"/>
    </source>
</evidence>
<feature type="binding site" evidence="10">
    <location>
        <position position="185"/>
    </location>
    <ligand>
        <name>substrate</name>
    </ligand>
</feature>
<dbReference type="GO" id="GO:0000166">
    <property type="term" value="F:nucleotide binding"/>
    <property type="evidence" value="ECO:0007669"/>
    <property type="project" value="UniProtKB-KW"/>
</dbReference>
<proteinExistence type="inferred from homology"/>
<feature type="binding site" evidence="10">
    <location>
        <position position="77"/>
    </location>
    <ligand>
        <name>Mg(2+)</name>
        <dbReference type="ChEBI" id="CHEBI:18420"/>
    </ligand>
</feature>
<dbReference type="KEGG" id="ghl:GM160_11495"/>
<keyword evidence="13" id="KW-1185">Reference proteome</keyword>
<name>A0A6I6D5E1_9GAMM</name>
<dbReference type="GO" id="GO:0009146">
    <property type="term" value="P:purine nucleoside triphosphate catabolic process"/>
    <property type="evidence" value="ECO:0007669"/>
    <property type="project" value="UniProtKB-UniRule"/>
</dbReference>